<evidence type="ECO:0000259" key="3">
    <source>
        <dbReference type="Pfam" id="PF00501"/>
    </source>
</evidence>
<evidence type="ECO:0000256" key="2">
    <source>
        <dbReference type="ARBA" id="ARBA00022553"/>
    </source>
</evidence>
<keyword evidence="1" id="KW-0596">Phosphopantetheine</keyword>
<dbReference type="SUPFAM" id="SSF56801">
    <property type="entry name" value="Acetyl-CoA synthetase-like"/>
    <property type="match status" value="1"/>
</dbReference>
<dbReference type="Gene3D" id="2.30.38.10">
    <property type="entry name" value="Luciferase, Domain 3"/>
    <property type="match status" value="1"/>
</dbReference>
<dbReference type="Pfam" id="PF00501">
    <property type="entry name" value="AMP-binding"/>
    <property type="match status" value="1"/>
</dbReference>
<keyword evidence="2" id="KW-0597">Phosphoprotein</keyword>
<dbReference type="Gene3D" id="3.40.50.980">
    <property type="match status" value="2"/>
</dbReference>
<dbReference type="EMBL" id="VCLA01000167">
    <property type="protein sequence ID" value="MQT03308.1"/>
    <property type="molecule type" value="Genomic_DNA"/>
</dbReference>
<evidence type="ECO:0000256" key="1">
    <source>
        <dbReference type="ARBA" id="ARBA00022450"/>
    </source>
</evidence>
<accession>A0A646KML0</accession>
<dbReference type="OrthoDB" id="2472181at2"/>
<dbReference type="GO" id="GO:0043041">
    <property type="term" value="P:amino acid activation for nonribosomal peptide biosynthetic process"/>
    <property type="evidence" value="ECO:0007669"/>
    <property type="project" value="TreeGrafter"/>
</dbReference>
<dbReference type="FunFam" id="3.40.50.12780:FF:000012">
    <property type="entry name" value="Non-ribosomal peptide synthetase"/>
    <property type="match status" value="1"/>
</dbReference>
<reference evidence="4 5" key="1">
    <citation type="submission" date="2019-05" db="EMBL/GenBank/DDBJ databases">
        <title>Comparative genomics and metabolomics analyses of clavulanic acid producing Streptomyces species provides insight into specialized metabolism and evolution of beta-lactam biosynthetic gene clusters.</title>
        <authorList>
            <person name="Moore M.A."/>
            <person name="Cruz-Morales P."/>
            <person name="Barona Gomez F."/>
            <person name="Kapil T."/>
        </authorList>
    </citation>
    <scope>NUCLEOTIDE SEQUENCE [LARGE SCALE GENOMIC DNA]</scope>
    <source>
        <strain evidence="4 5">NRRL 5741</strain>
    </source>
</reference>
<dbReference type="Proteomes" id="UP000419138">
    <property type="component" value="Unassembled WGS sequence"/>
</dbReference>
<protein>
    <submittedName>
        <fullName evidence="4">Amino acid adenylation domain-containing protein</fullName>
    </submittedName>
</protein>
<gene>
    <name evidence="4" type="ORF">FF041_24885</name>
</gene>
<evidence type="ECO:0000313" key="4">
    <source>
        <dbReference type="EMBL" id="MQT03308.1"/>
    </source>
</evidence>
<comment type="caution">
    <text evidence="4">The sequence shown here is derived from an EMBL/GenBank/DDBJ whole genome shotgun (WGS) entry which is preliminary data.</text>
</comment>
<feature type="domain" description="AMP-dependent synthetase/ligase" evidence="3">
    <location>
        <begin position="54"/>
        <end position="402"/>
    </location>
</feature>
<keyword evidence="5" id="KW-1185">Reference proteome</keyword>
<dbReference type="AlphaFoldDB" id="A0A646KML0"/>
<dbReference type="FunFam" id="2.30.38.10:FF:000001">
    <property type="entry name" value="Non-ribosomal peptide synthetase PvdI"/>
    <property type="match status" value="1"/>
</dbReference>
<dbReference type="GO" id="GO:0044550">
    <property type="term" value="P:secondary metabolite biosynthetic process"/>
    <property type="evidence" value="ECO:0007669"/>
    <property type="project" value="TreeGrafter"/>
</dbReference>
<proteinExistence type="predicted"/>
<dbReference type="PROSITE" id="PS00455">
    <property type="entry name" value="AMP_BINDING"/>
    <property type="match status" value="1"/>
</dbReference>
<dbReference type="PANTHER" id="PTHR45527:SF1">
    <property type="entry name" value="FATTY ACID SYNTHASE"/>
    <property type="match status" value="1"/>
</dbReference>
<dbReference type="Gene3D" id="3.30.559.30">
    <property type="entry name" value="Nonribosomal peptide synthetase, condensation domain"/>
    <property type="match status" value="1"/>
</dbReference>
<sequence length="437" mass="46486">MSERLVRVLDQVAADPQLRLSEIDVLTPAERSSVIEEWNATARPVPTESVVERFKERVRRSPDAVAVESGEWSLSYGELGDRAGRLARYLVGLGVGPECRVGVVVERSVVMVVALLAVSVAGGVFVPVDPGYPAERVGFVVGDAAPAVVVCTAGTRGVVPEGFAGRVVVVDDPVVVGEVAGCAGGPVGDGERLARLGAGHAAYVIYTSGSTGRPKGVTVTHAGLGNLVADTVERFGIDEDSRVLQLVSPSFDVSMSDIWPVLCAGGRLVLAPARLDSYGEDLAQLLRMRRITHAAIPPAFLSQLPSEDLPELRVLITGGEPLPEEVRRRWSTGRDMYNQYGVTEATITSTVSLIRGSDGRPLIGRPIANVQVYVLDASLRPVPPGVVGELYVAGAGLARGYLGRTELTARRFVACPFQPAERMYRTGDVVRWTGEGE</sequence>
<feature type="non-terminal residue" evidence="4">
    <location>
        <position position="437"/>
    </location>
</feature>
<dbReference type="InterPro" id="IPR000873">
    <property type="entry name" value="AMP-dep_synth/lig_dom"/>
</dbReference>
<dbReference type="NCBIfam" id="TIGR01733">
    <property type="entry name" value="AA-adenyl-dom"/>
    <property type="match status" value="1"/>
</dbReference>
<evidence type="ECO:0000313" key="5">
    <source>
        <dbReference type="Proteomes" id="UP000419138"/>
    </source>
</evidence>
<dbReference type="InterPro" id="IPR010071">
    <property type="entry name" value="AA_adenyl_dom"/>
</dbReference>
<dbReference type="InterPro" id="IPR020845">
    <property type="entry name" value="AMP-binding_CS"/>
</dbReference>
<name>A0A646KML0_STRJU</name>
<dbReference type="GO" id="GO:0005737">
    <property type="term" value="C:cytoplasm"/>
    <property type="evidence" value="ECO:0007669"/>
    <property type="project" value="TreeGrafter"/>
</dbReference>
<organism evidence="4 5">
    <name type="scientific">Streptomyces jumonjinensis</name>
    <dbReference type="NCBI Taxonomy" id="1945"/>
    <lineage>
        <taxon>Bacteria</taxon>
        <taxon>Bacillati</taxon>
        <taxon>Actinomycetota</taxon>
        <taxon>Actinomycetes</taxon>
        <taxon>Kitasatosporales</taxon>
        <taxon>Streptomycetaceae</taxon>
        <taxon>Streptomyces</taxon>
    </lineage>
</organism>
<dbReference type="PANTHER" id="PTHR45527">
    <property type="entry name" value="NONRIBOSOMAL PEPTIDE SYNTHETASE"/>
    <property type="match status" value="1"/>
</dbReference>
<dbReference type="GO" id="GO:0031177">
    <property type="term" value="F:phosphopantetheine binding"/>
    <property type="evidence" value="ECO:0007669"/>
    <property type="project" value="TreeGrafter"/>
</dbReference>